<proteinExistence type="predicted"/>
<comment type="caution">
    <text evidence="1">The sequence shown here is derived from an EMBL/GenBank/DDBJ whole genome shotgun (WGS) entry which is preliminary data.</text>
</comment>
<dbReference type="Proteomes" id="UP000791440">
    <property type="component" value="Unassembled WGS sequence"/>
</dbReference>
<dbReference type="EMBL" id="JH669294">
    <property type="protein sequence ID" value="KAG6464916.1"/>
    <property type="molecule type" value="Genomic_DNA"/>
</dbReference>
<reference evidence="1" key="2">
    <citation type="submission" date="2020-12" db="EMBL/GenBank/DDBJ databases">
        <authorList>
            <person name="Kanost M."/>
        </authorList>
    </citation>
    <scope>NUCLEOTIDE SEQUENCE</scope>
</reference>
<reference evidence="1" key="1">
    <citation type="journal article" date="2016" name="Insect Biochem. Mol. Biol.">
        <title>Multifaceted biological insights from a draft genome sequence of the tobacco hornworm moth, Manduca sexta.</title>
        <authorList>
            <person name="Kanost M.R."/>
            <person name="Arrese E.L."/>
            <person name="Cao X."/>
            <person name="Chen Y.R."/>
            <person name="Chellapilla S."/>
            <person name="Goldsmith M.R."/>
            <person name="Grosse-Wilde E."/>
            <person name="Heckel D.G."/>
            <person name="Herndon N."/>
            <person name="Jiang H."/>
            <person name="Papanicolaou A."/>
            <person name="Qu J."/>
            <person name="Soulages J.L."/>
            <person name="Vogel H."/>
            <person name="Walters J."/>
            <person name="Waterhouse R.M."/>
            <person name="Ahn S.J."/>
            <person name="Almeida F.C."/>
            <person name="An C."/>
            <person name="Aqrawi P."/>
            <person name="Bretschneider A."/>
            <person name="Bryant W.B."/>
            <person name="Bucks S."/>
            <person name="Chao H."/>
            <person name="Chevignon G."/>
            <person name="Christen J.M."/>
            <person name="Clarke D.F."/>
            <person name="Dittmer N.T."/>
            <person name="Ferguson L.C.F."/>
            <person name="Garavelou S."/>
            <person name="Gordon K.H.J."/>
            <person name="Gunaratna R.T."/>
            <person name="Han Y."/>
            <person name="Hauser F."/>
            <person name="He Y."/>
            <person name="Heidel-Fischer H."/>
            <person name="Hirsh A."/>
            <person name="Hu Y."/>
            <person name="Jiang H."/>
            <person name="Kalra D."/>
            <person name="Klinner C."/>
            <person name="Konig C."/>
            <person name="Kovar C."/>
            <person name="Kroll A.R."/>
            <person name="Kuwar S.S."/>
            <person name="Lee S.L."/>
            <person name="Lehman R."/>
            <person name="Li K."/>
            <person name="Li Z."/>
            <person name="Liang H."/>
            <person name="Lovelace S."/>
            <person name="Lu Z."/>
            <person name="Mansfield J.H."/>
            <person name="McCulloch K.J."/>
            <person name="Mathew T."/>
            <person name="Morton B."/>
            <person name="Muzny D.M."/>
            <person name="Neunemann D."/>
            <person name="Ongeri F."/>
            <person name="Pauchet Y."/>
            <person name="Pu L.L."/>
            <person name="Pyrousis I."/>
            <person name="Rao X.J."/>
            <person name="Redding A."/>
            <person name="Roesel C."/>
            <person name="Sanchez-Gracia A."/>
            <person name="Schaack S."/>
            <person name="Shukla A."/>
            <person name="Tetreau G."/>
            <person name="Wang Y."/>
            <person name="Xiong G.H."/>
            <person name="Traut W."/>
            <person name="Walsh T.K."/>
            <person name="Worley K.C."/>
            <person name="Wu D."/>
            <person name="Wu W."/>
            <person name="Wu Y.Q."/>
            <person name="Zhang X."/>
            <person name="Zou Z."/>
            <person name="Zucker H."/>
            <person name="Briscoe A.D."/>
            <person name="Burmester T."/>
            <person name="Clem R.J."/>
            <person name="Feyereisen R."/>
            <person name="Grimmelikhuijzen C.J.P."/>
            <person name="Hamodrakas S.J."/>
            <person name="Hansson B.S."/>
            <person name="Huguet E."/>
            <person name="Jermiin L.S."/>
            <person name="Lan Q."/>
            <person name="Lehman H.K."/>
            <person name="Lorenzen M."/>
            <person name="Merzendorfer H."/>
            <person name="Michalopoulos I."/>
            <person name="Morton D.B."/>
            <person name="Muthukrishnan S."/>
            <person name="Oakeshott J.G."/>
            <person name="Palmer W."/>
            <person name="Park Y."/>
            <person name="Passarelli A.L."/>
            <person name="Rozas J."/>
            <person name="Schwartz L.M."/>
            <person name="Smith W."/>
            <person name="Southgate A."/>
            <person name="Vilcinskas A."/>
            <person name="Vogt R."/>
            <person name="Wang P."/>
            <person name="Werren J."/>
            <person name="Yu X.Q."/>
            <person name="Zhou J.J."/>
            <person name="Brown S.J."/>
            <person name="Scherer S.E."/>
            <person name="Richards S."/>
            <person name="Blissard G.W."/>
        </authorList>
    </citation>
    <scope>NUCLEOTIDE SEQUENCE</scope>
</reference>
<evidence type="ECO:0000313" key="1">
    <source>
        <dbReference type="EMBL" id="KAG6464916.1"/>
    </source>
</evidence>
<protein>
    <recommendedName>
        <fullName evidence="3">Metallo-beta-lactamase domain-containing protein</fullName>
    </recommendedName>
</protein>
<name>A0A922D0W8_MANSE</name>
<sequence length="99" mass="11486">MYSRSSFSGVIEDIPDIFVDNFMDTNKNAYFLSHCHTDHTEGLYRFKLVNDMARNGAKIYMTEESMKIVIYEAEKKRNYEIGDSIQSLKLGVSQIYSQP</sequence>
<accession>A0A922D0W8</accession>
<keyword evidence="2" id="KW-1185">Reference proteome</keyword>
<organism evidence="1 2">
    <name type="scientific">Manduca sexta</name>
    <name type="common">Tobacco hawkmoth</name>
    <name type="synonym">Tobacco hornworm</name>
    <dbReference type="NCBI Taxonomy" id="7130"/>
    <lineage>
        <taxon>Eukaryota</taxon>
        <taxon>Metazoa</taxon>
        <taxon>Ecdysozoa</taxon>
        <taxon>Arthropoda</taxon>
        <taxon>Hexapoda</taxon>
        <taxon>Insecta</taxon>
        <taxon>Pterygota</taxon>
        <taxon>Neoptera</taxon>
        <taxon>Endopterygota</taxon>
        <taxon>Lepidoptera</taxon>
        <taxon>Glossata</taxon>
        <taxon>Ditrysia</taxon>
        <taxon>Bombycoidea</taxon>
        <taxon>Sphingidae</taxon>
        <taxon>Sphinginae</taxon>
        <taxon>Sphingini</taxon>
        <taxon>Manduca</taxon>
    </lineage>
</organism>
<evidence type="ECO:0000313" key="2">
    <source>
        <dbReference type="Proteomes" id="UP000791440"/>
    </source>
</evidence>
<dbReference type="AlphaFoldDB" id="A0A922D0W8"/>
<evidence type="ECO:0008006" key="3">
    <source>
        <dbReference type="Google" id="ProtNLM"/>
    </source>
</evidence>
<gene>
    <name evidence="1" type="ORF">O3G_MSEX014815</name>
</gene>